<keyword evidence="4" id="KW-1185">Reference proteome</keyword>
<dbReference type="Proteomes" id="UP000594638">
    <property type="component" value="Unassembled WGS sequence"/>
</dbReference>
<dbReference type="PANTHER" id="PTHR11782:SF125">
    <property type="entry name" value="APYRASE 7-RELATED"/>
    <property type="match status" value="1"/>
</dbReference>
<dbReference type="Gramene" id="OE9A101215T1">
    <property type="protein sequence ID" value="OE9A101215C1"/>
    <property type="gene ID" value="OE9A101215"/>
</dbReference>
<keyword evidence="2" id="KW-0378">Hydrolase</keyword>
<dbReference type="OrthoDB" id="6372431at2759"/>
<dbReference type="Gene3D" id="3.30.420.150">
    <property type="entry name" value="Exopolyphosphatase. Domain 2"/>
    <property type="match status" value="1"/>
</dbReference>
<dbReference type="GO" id="GO:0017110">
    <property type="term" value="F:nucleoside diphosphate phosphatase activity"/>
    <property type="evidence" value="ECO:0007669"/>
    <property type="project" value="TreeGrafter"/>
</dbReference>
<dbReference type="GO" id="GO:0016020">
    <property type="term" value="C:membrane"/>
    <property type="evidence" value="ECO:0007669"/>
    <property type="project" value="TreeGrafter"/>
</dbReference>
<comment type="similarity">
    <text evidence="1">Belongs to the GDA1/CD39 NTPase family.</text>
</comment>
<dbReference type="PANTHER" id="PTHR11782">
    <property type="entry name" value="ADENOSINE/GUANOSINE DIPHOSPHATASE"/>
    <property type="match status" value="1"/>
</dbReference>
<gene>
    <name evidence="3" type="ORF">OLEA9_A101215</name>
</gene>
<evidence type="ECO:0000313" key="3">
    <source>
        <dbReference type="EMBL" id="CAA3003202.1"/>
    </source>
</evidence>
<organism evidence="3 4">
    <name type="scientific">Olea europaea subsp. europaea</name>
    <dbReference type="NCBI Taxonomy" id="158383"/>
    <lineage>
        <taxon>Eukaryota</taxon>
        <taxon>Viridiplantae</taxon>
        <taxon>Streptophyta</taxon>
        <taxon>Embryophyta</taxon>
        <taxon>Tracheophyta</taxon>
        <taxon>Spermatophyta</taxon>
        <taxon>Magnoliopsida</taxon>
        <taxon>eudicotyledons</taxon>
        <taxon>Gunneridae</taxon>
        <taxon>Pentapetalae</taxon>
        <taxon>asterids</taxon>
        <taxon>lamiids</taxon>
        <taxon>Lamiales</taxon>
        <taxon>Oleaceae</taxon>
        <taxon>Oleeae</taxon>
        <taxon>Olea</taxon>
    </lineage>
</organism>
<evidence type="ECO:0000256" key="1">
    <source>
        <dbReference type="ARBA" id="ARBA00009283"/>
    </source>
</evidence>
<dbReference type="GO" id="GO:0009134">
    <property type="term" value="P:nucleoside diphosphate catabolic process"/>
    <property type="evidence" value="ECO:0007669"/>
    <property type="project" value="TreeGrafter"/>
</dbReference>
<comment type="caution">
    <text evidence="3">The sequence shown here is derived from an EMBL/GenBank/DDBJ whole genome shotgun (WGS) entry which is preliminary data.</text>
</comment>
<name>A0A8S0TG00_OLEEU</name>
<reference evidence="3 4" key="1">
    <citation type="submission" date="2019-12" db="EMBL/GenBank/DDBJ databases">
        <authorList>
            <person name="Alioto T."/>
            <person name="Alioto T."/>
            <person name="Gomez Garrido J."/>
        </authorList>
    </citation>
    <scope>NUCLEOTIDE SEQUENCE [LARGE SCALE GENOMIC DNA]</scope>
</reference>
<sequence>MVFSKFAEIVSSATARLSTPKSFALSNKLLVFLLVRGSSCGYTISSPENKTGLRLSSSLQDLSTYRRLDPEASDLSPRIERCSSYTISSNLLQNENGGLNFSKEKTSLVIPSRQKKWVRVICLSKFYIVLDCGSTGTHVYIYQVTFEGKEVAHNKTSLKLRIVLVYHHLTAYSLLGYGLNDAFNKSVAHLLRRCPDITNADLVSGNVKMMHPWLHYGYKEQYTCSHCAFVYEEGRSPARGDILGKSAKVGVPVRLVGTPNWQQCNVLAKVAVNLSEWSDHSPSIDCELQPCALVDNLPRPFGQFYAMFGFYVVYYFSNLTPNVALDDILEKGDGRVKTPSSSTIADTQRRPFYTGPSFSSSGIQHTESSFYSLSNCVAHSFSSSNLGRMQFDNGNVVPSGHPTEVRCVCKVGDPNLEKTLIRHLLRHTRQRFKAASLSGLKKIT</sequence>
<accession>A0A8S0TG00</accession>
<proteinExistence type="inferred from homology"/>
<protein>
    <submittedName>
        <fullName evidence="3">Probable apyrase 7</fullName>
    </submittedName>
</protein>
<dbReference type="EMBL" id="CACTIH010005934">
    <property type="protein sequence ID" value="CAA3003202.1"/>
    <property type="molecule type" value="Genomic_DNA"/>
</dbReference>
<evidence type="ECO:0000256" key="2">
    <source>
        <dbReference type="ARBA" id="ARBA00022801"/>
    </source>
</evidence>
<dbReference type="AlphaFoldDB" id="A0A8S0TG00"/>
<dbReference type="InterPro" id="IPR000407">
    <property type="entry name" value="GDA1_CD39_NTPase"/>
</dbReference>
<evidence type="ECO:0000313" key="4">
    <source>
        <dbReference type="Proteomes" id="UP000594638"/>
    </source>
</evidence>